<evidence type="ECO:0000313" key="2">
    <source>
        <dbReference type="Proteomes" id="UP000017836"/>
    </source>
</evidence>
<organism evidence="1 2">
    <name type="scientific">Amborella trichopoda</name>
    <dbReference type="NCBI Taxonomy" id="13333"/>
    <lineage>
        <taxon>Eukaryota</taxon>
        <taxon>Viridiplantae</taxon>
        <taxon>Streptophyta</taxon>
        <taxon>Embryophyta</taxon>
        <taxon>Tracheophyta</taxon>
        <taxon>Spermatophyta</taxon>
        <taxon>Magnoliopsida</taxon>
        <taxon>Amborellales</taxon>
        <taxon>Amborellaceae</taxon>
        <taxon>Amborella</taxon>
    </lineage>
</organism>
<dbReference type="HOGENOM" id="CLU_2136877_0_0_1"/>
<gene>
    <name evidence="1" type="ORF">AMTR_s00107p00028750</name>
</gene>
<dbReference type="EMBL" id="KI394917">
    <property type="protein sequence ID" value="ERN00281.1"/>
    <property type="molecule type" value="Genomic_DNA"/>
</dbReference>
<proteinExistence type="predicted"/>
<protein>
    <submittedName>
        <fullName evidence="1">Uncharacterized protein</fullName>
    </submittedName>
</protein>
<keyword evidence="2" id="KW-1185">Reference proteome</keyword>
<name>W1NYB7_AMBTC</name>
<evidence type="ECO:0000313" key="1">
    <source>
        <dbReference type="EMBL" id="ERN00281.1"/>
    </source>
</evidence>
<accession>W1NYB7</accession>
<dbReference type="Proteomes" id="UP000017836">
    <property type="component" value="Unassembled WGS sequence"/>
</dbReference>
<dbReference type="Gramene" id="ERN00281">
    <property type="protein sequence ID" value="ERN00281"/>
    <property type="gene ID" value="AMTR_s00107p00028750"/>
</dbReference>
<sequence length="113" mass="12962">MPPKFELFSFPHQPYQPYPLKKEVDVVEFEAVLIMAVENLSRMDFGALKNDVGELKYPMMSTTQMPTYVFHEHLTLFPTASIEDQNDQQQVMISFAYQNPLEPSLMEGSSIGL</sequence>
<reference evidence="2" key="1">
    <citation type="journal article" date="2013" name="Science">
        <title>The Amborella genome and the evolution of flowering plants.</title>
        <authorList>
            <consortium name="Amborella Genome Project"/>
        </authorList>
    </citation>
    <scope>NUCLEOTIDE SEQUENCE [LARGE SCALE GENOMIC DNA]</scope>
</reference>
<dbReference type="AlphaFoldDB" id="W1NYB7"/>